<dbReference type="InterPro" id="IPR043130">
    <property type="entry name" value="CDP-OH_PTrfase_TM_dom"/>
</dbReference>
<keyword evidence="12" id="KW-0594">Phospholipid biosynthesis</keyword>
<keyword evidence="13" id="KW-1208">Phospholipid metabolism</keyword>
<comment type="subcellular location">
    <subcellularLocation>
        <location evidence="1">Membrane</location>
        <topology evidence="1">Multi-pass membrane protein</topology>
    </subcellularLocation>
</comment>
<gene>
    <name evidence="16" type="ORF">EV148_102505</name>
</gene>
<keyword evidence="11 15" id="KW-0472">Membrane</keyword>
<evidence type="ECO:0000256" key="14">
    <source>
        <dbReference type="ARBA" id="ARBA00048586"/>
    </source>
</evidence>
<evidence type="ECO:0000256" key="10">
    <source>
        <dbReference type="ARBA" id="ARBA00023098"/>
    </source>
</evidence>
<dbReference type="AlphaFoldDB" id="A0A4R2IDB2"/>
<evidence type="ECO:0000256" key="3">
    <source>
        <dbReference type="ARBA" id="ARBA00010441"/>
    </source>
</evidence>
<dbReference type="Gene3D" id="1.20.120.1760">
    <property type="match status" value="1"/>
</dbReference>
<comment type="similarity">
    <text evidence="3">Belongs to the CDP-alcohol phosphatidyltransferase class-I family.</text>
</comment>
<keyword evidence="9 15" id="KW-1133">Transmembrane helix</keyword>
<sequence>MLRHLPNLITALRMLLVLPLCWLIDAGRYDGALLVAAVAAASDALDGWLAKHFGWQTWIGGMLDPIADKLLLMAAFVSLALSGELPGWLPVLVVGRDVAIVSGAIAYHNLVGRFDAAPSRLSKATTAVQLAFVLAELLRLSNWLAVSPAVRSAMIAVTAAITLASGLHYIVVWGTRARRTLREGRSR</sequence>
<evidence type="ECO:0000256" key="13">
    <source>
        <dbReference type="ARBA" id="ARBA00023264"/>
    </source>
</evidence>
<evidence type="ECO:0000256" key="6">
    <source>
        <dbReference type="ARBA" id="ARBA00022516"/>
    </source>
</evidence>
<evidence type="ECO:0000313" key="17">
    <source>
        <dbReference type="Proteomes" id="UP000294862"/>
    </source>
</evidence>
<keyword evidence="8 15" id="KW-0812">Transmembrane</keyword>
<evidence type="ECO:0000256" key="8">
    <source>
        <dbReference type="ARBA" id="ARBA00022692"/>
    </source>
</evidence>
<evidence type="ECO:0000256" key="11">
    <source>
        <dbReference type="ARBA" id="ARBA00023136"/>
    </source>
</evidence>
<dbReference type="EMBL" id="SLWQ01000002">
    <property type="protein sequence ID" value="TCO42146.1"/>
    <property type="molecule type" value="Genomic_DNA"/>
</dbReference>
<comment type="caution">
    <text evidence="16">The sequence shown here is derived from an EMBL/GenBank/DDBJ whole genome shotgun (WGS) entry which is preliminary data.</text>
</comment>
<dbReference type="GO" id="GO:0016020">
    <property type="term" value="C:membrane"/>
    <property type="evidence" value="ECO:0007669"/>
    <property type="project" value="UniProtKB-SubCell"/>
</dbReference>
<evidence type="ECO:0000256" key="9">
    <source>
        <dbReference type="ARBA" id="ARBA00022989"/>
    </source>
</evidence>
<proteinExistence type="inferred from homology"/>
<evidence type="ECO:0000256" key="15">
    <source>
        <dbReference type="SAM" id="Phobius"/>
    </source>
</evidence>
<dbReference type="PANTHER" id="PTHR14269:SF60">
    <property type="entry name" value="CARDIOLIPIN SYNTHASE (CMP-FORMING)"/>
    <property type="match status" value="1"/>
</dbReference>
<evidence type="ECO:0000256" key="4">
    <source>
        <dbReference type="ARBA" id="ARBA00013170"/>
    </source>
</evidence>
<evidence type="ECO:0000256" key="2">
    <source>
        <dbReference type="ARBA" id="ARBA00005042"/>
    </source>
</evidence>
<dbReference type="InterPro" id="IPR050324">
    <property type="entry name" value="CDP-alcohol_PTase-I"/>
</dbReference>
<dbReference type="GO" id="GO:0043337">
    <property type="term" value="F:cardiolipin synthase (CMP-forming)"/>
    <property type="evidence" value="ECO:0007669"/>
    <property type="project" value="TreeGrafter"/>
</dbReference>
<keyword evidence="7" id="KW-0808">Transferase</keyword>
<dbReference type="InterPro" id="IPR004570">
    <property type="entry name" value="Phosphatidylglycerol_P_synth"/>
</dbReference>
<organism evidence="16 17">
    <name type="scientific">Dokdonella fugitiva</name>
    <dbReference type="NCBI Taxonomy" id="328517"/>
    <lineage>
        <taxon>Bacteria</taxon>
        <taxon>Pseudomonadati</taxon>
        <taxon>Pseudomonadota</taxon>
        <taxon>Gammaproteobacteria</taxon>
        <taxon>Lysobacterales</taxon>
        <taxon>Rhodanobacteraceae</taxon>
        <taxon>Dokdonella</taxon>
    </lineage>
</organism>
<comment type="catalytic activity">
    <reaction evidence="14">
        <text>a CDP-1,2-diacyl-sn-glycerol + sn-glycerol 3-phosphate = a 1,2-diacyl-sn-glycero-3-phospho-(1'-sn-glycero-3'-phosphate) + CMP + H(+)</text>
        <dbReference type="Rhea" id="RHEA:12593"/>
        <dbReference type="ChEBI" id="CHEBI:15378"/>
        <dbReference type="ChEBI" id="CHEBI:57597"/>
        <dbReference type="ChEBI" id="CHEBI:58332"/>
        <dbReference type="ChEBI" id="CHEBI:60110"/>
        <dbReference type="ChEBI" id="CHEBI:60377"/>
        <dbReference type="EC" id="2.7.8.5"/>
    </reaction>
</comment>
<evidence type="ECO:0000256" key="1">
    <source>
        <dbReference type="ARBA" id="ARBA00004141"/>
    </source>
</evidence>
<keyword evidence="17" id="KW-1185">Reference proteome</keyword>
<accession>A0A4R2IDB2</accession>
<reference evidence="16 17" key="1">
    <citation type="journal article" date="2015" name="Stand. Genomic Sci.">
        <title>Genomic Encyclopedia of Bacterial and Archaeal Type Strains, Phase III: the genomes of soil and plant-associated and newly described type strains.</title>
        <authorList>
            <person name="Whitman W.B."/>
            <person name="Woyke T."/>
            <person name="Klenk H.P."/>
            <person name="Zhou Y."/>
            <person name="Lilburn T.G."/>
            <person name="Beck B.J."/>
            <person name="De Vos P."/>
            <person name="Vandamme P."/>
            <person name="Eisen J.A."/>
            <person name="Garrity G."/>
            <person name="Hugenholtz P."/>
            <person name="Kyrpides N.C."/>
        </authorList>
    </citation>
    <scope>NUCLEOTIDE SEQUENCE [LARGE SCALE GENOMIC DNA]</scope>
    <source>
        <strain evidence="16 17">A3</strain>
    </source>
</reference>
<evidence type="ECO:0000256" key="12">
    <source>
        <dbReference type="ARBA" id="ARBA00023209"/>
    </source>
</evidence>
<dbReference type="PIRSF" id="PIRSF000847">
    <property type="entry name" value="Phos_ph_gly_syn"/>
    <property type="match status" value="1"/>
</dbReference>
<name>A0A4R2IDB2_9GAMM</name>
<feature type="transmembrane region" description="Helical" evidence="15">
    <location>
        <begin position="152"/>
        <end position="172"/>
    </location>
</feature>
<dbReference type="InterPro" id="IPR000462">
    <property type="entry name" value="CDP-OH_P_trans"/>
</dbReference>
<dbReference type="Proteomes" id="UP000294862">
    <property type="component" value="Unassembled WGS sequence"/>
</dbReference>
<keyword evidence="10" id="KW-0443">Lipid metabolism</keyword>
<evidence type="ECO:0000256" key="7">
    <source>
        <dbReference type="ARBA" id="ARBA00022679"/>
    </source>
</evidence>
<evidence type="ECO:0000313" key="16">
    <source>
        <dbReference type="EMBL" id="TCO42146.1"/>
    </source>
</evidence>
<keyword evidence="6" id="KW-0444">Lipid biosynthesis</keyword>
<dbReference type="GO" id="GO:0008444">
    <property type="term" value="F:CDP-diacylglycerol-glycerol-3-phosphate 3-phosphatidyltransferase activity"/>
    <property type="evidence" value="ECO:0007669"/>
    <property type="project" value="UniProtKB-EC"/>
</dbReference>
<comment type="pathway">
    <text evidence="2">Phospholipid metabolism; phosphatidylglycerol biosynthesis; phosphatidylglycerol from CDP-diacylglycerol: step 1/2.</text>
</comment>
<dbReference type="Pfam" id="PF01066">
    <property type="entry name" value="CDP-OH_P_transf"/>
    <property type="match status" value="1"/>
</dbReference>
<evidence type="ECO:0000256" key="5">
    <source>
        <dbReference type="ARBA" id="ARBA00014944"/>
    </source>
</evidence>
<dbReference type="PANTHER" id="PTHR14269">
    <property type="entry name" value="CDP-DIACYLGLYCEROL--GLYCEROL-3-PHOSPHATE 3-PHOSPHATIDYLTRANSFERASE-RELATED"/>
    <property type="match status" value="1"/>
</dbReference>
<dbReference type="EC" id="2.7.8.5" evidence="4"/>
<dbReference type="GO" id="GO:0032049">
    <property type="term" value="P:cardiolipin biosynthetic process"/>
    <property type="evidence" value="ECO:0007669"/>
    <property type="project" value="TreeGrafter"/>
</dbReference>
<dbReference type="RefSeq" id="WP_131995351.1">
    <property type="nucleotide sequence ID" value="NZ_JACGXM010000011.1"/>
</dbReference>
<protein>
    <recommendedName>
        <fullName evidence="5">CDP-diacylglycerol--glycerol-3-phosphate 3-phosphatidyltransferase</fullName>
        <ecNumber evidence="4">2.7.8.5</ecNumber>
    </recommendedName>
</protein>
<dbReference type="OrthoDB" id="9796672at2"/>